<evidence type="ECO:0000313" key="7">
    <source>
        <dbReference type="Proteomes" id="UP000678393"/>
    </source>
</evidence>
<comment type="caution">
    <text evidence="6">The sequence shown here is derived from an EMBL/GenBank/DDBJ whole genome shotgun (WGS) entry which is preliminary data.</text>
</comment>
<dbReference type="GO" id="GO:0008465">
    <property type="term" value="F:hydroxypyruvate reductase (NADH) activity"/>
    <property type="evidence" value="ECO:0007669"/>
    <property type="project" value="TreeGrafter"/>
</dbReference>
<evidence type="ECO:0000256" key="1">
    <source>
        <dbReference type="ARBA" id="ARBA00023002"/>
    </source>
</evidence>
<feature type="domain" description="D-isomer specific 2-hydroxyacid dehydrogenase NAD-binding" evidence="5">
    <location>
        <begin position="114"/>
        <end position="294"/>
    </location>
</feature>
<dbReference type="Gene3D" id="3.40.50.720">
    <property type="entry name" value="NAD(P)-binding Rossmann-like Domain"/>
    <property type="match status" value="2"/>
</dbReference>
<dbReference type="GO" id="GO:0005829">
    <property type="term" value="C:cytosol"/>
    <property type="evidence" value="ECO:0007669"/>
    <property type="project" value="TreeGrafter"/>
</dbReference>
<evidence type="ECO:0000256" key="2">
    <source>
        <dbReference type="ARBA" id="ARBA00073306"/>
    </source>
</evidence>
<comment type="similarity">
    <text evidence="3">Belongs to the D-isomer specific 2-hydroxyacid dehydrogenase family.</text>
</comment>
<dbReference type="AlphaFoldDB" id="A0A8S3ZKQ1"/>
<dbReference type="PANTHER" id="PTHR10996">
    <property type="entry name" value="2-HYDROXYACID DEHYDROGENASE-RELATED"/>
    <property type="match status" value="1"/>
</dbReference>
<keyword evidence="1 3" id="KW-0560">Oxidoreductase</keyword>
<dbReference type="FunFam" id="3.40.50.720:FF:000026">
    <property type="entry name" value="Glyoxylate/hydroxypyruvate reductase B"/>
    <property type="match status" value="1"/>
</dbReference>
<keyword evidence="7" id="KW-1185">Reference proteome</keyword>
<dbReference type="InterPro" id="IPR006139">
    <property type="entry name" value="D-isomer_2_OHA_DH_cat_dom"/>
</dbReference>
<dbReference type="CDD" id="cd05301">
    <property type="entry name" value="GDH"/>
    <property type="match status" value="1"/>
</dbReference>
<evidence type="ECO:0000313" key="6">
    <source>
        <dbReference type="EMBL" id="CAG5128250.1"/>
    </source>
</evidence>
<dbReference type="Proteomes" id="UP000678393">
    <property type="component" value="Unassembled WGS sequence"/>
</dbReference>
<protein>
    <recommendedName>
        <fullName evidence="2">Glyoxylate reductase/hydroxypyruvate reductase</fullName>
    </recommendedName>
</protein>
<dbReference type="SUPFAM" id="SSF51735">
    <property type="entry name" value="NAD(P)-binding Rossmann-fold domains"/>
    <property type="match status" value="1"/>
</dbReference>
<dbReference type="GO" id="GO:0051287">
    <property type="term" value="F:NAD binding"/>
    <property type="evidence" value="ECO:0007669"/>
    <property type="project" value="InterPro"/>
</dbReference>
<dbReference type="EMBL" id="CAJHNH020002996">
    <property type="protein sequence ID" value="CAG5128250.1"/>
    <property type="molecule type" value="Genomic_DNA"/>
</dbReference>
<dbReference type="InterPro" id="IPR006140">
    <property type="entry name" value="D-isomer_DH_NAD-bd"/>
</dbReference>
<sequence length="326" mass="35248">MSLKKLATVFVSRPCPPQGLERLRRHCNVVLNDSETNLTNEAFIKAIPGVDALFIFPPAPINKETLDIIGPQLKVIGTMSVGLDHIDLAECRKRGVKVGYTPDVLTDAVAELTVALTLATARRFEEGFQAVRSGTWGTRWENALWLTGKQISGSVIGIVGLGRIGFATAKRLAAFQPARIFYTGRSPKDYAKEIGAVFLTFEELLEVSDFVIATCSINETNKGLFGAEAFKKMKTSAIFINVTRGALVDQDALYEALSTNHISAAGLDVTTPEPLPPDHKLLTLKNFVLTPHLGSATSTTREAMCELTVDNILAGLNDLPLPSPAV</sequence>
<proteinExistence type="inferred from homology"/>
<feature type="domain" description="D-isomer specific 2-hydroxyacid dehydrogenase catalytic" evidence="4">
    <location>
        <begin position="9"/>
        <end position="322"/>
    </location>
</feature>
<dbReference type="Pfam" id="PF02826">
    <property type="entry name" value="2-Hacid_dh_C"/>
    <property type="match status" value="1"/>
</dbReference>
<evidence type="ECO:0000256" key="3">
    <source>
        <dbReference type="RuleBase" id="RU003719"/>
    </source>
</evidence>
<dbReference type="InterPro" id="IPR050223">
    <property type="entry name" value="D-isomer_2-hydroxyacid_DH"/>
</dbReference>
<dbReference type="InterPro" id="IPR029753">
    <property type="entry name" value="D-isomer_DH_CS"/>
</dbReference>
<accession>A0A8S3ZKQ1</accession>
<evidence type="ECO:0000259" key="4">
    <source>
        <dbReference type="Pfam" id="PF00389"/>
    </source>
</evidence>
<dbReference type="PANTHER" id="PTHR10996:SF277">
    <property type="entry name" value="GLYOXYLATE REDUCTASE_HYDROXYPYRUVATE REDUCTASE"/>
    <property type="match status" value="1"/>
</dbReference>
<dbReference type="InterPro" id="IPR036291">
    <property type="entry name" value="NAD(P)-bd_dom_sf"/>
</dbReference>
<reference evidence="6" key="1">
    <citation type="submission" date="2021-04" db="EMBL/GenBank/DDBJ databases">
        <authorList>
            <consortium name="Molecular Ecology Group"/>
        </authorList>
    </citation>
    <scope>NUCLEOTIDE SEQUENCE</scope>
</reference>
<dbReference type="OrthoDB" id="298012at2759"/>
<organism evidence="6 7">
    <name type="scientific">Candidula unifasciata</name>
    <dbReference type="NCBI Taxonomy" id="100452"/>
    <lineage>
        <taxon>Eukaryota</taxon>
        <taxon>Metazoa</taxon>
        <taxon>Spiralia</taxon>
        <taxon>Lophotrochozoa</taxon>
        <taxon>Mollusca</taxon>
        <taxon>Gastropoda</taxon>
        <taxon>Heterobranchia</taxon>
        <taxon>Euthyneura</taxon>
        <taxon>Panpulmonata</taxon>
        <taxon>Eupulmonata</taxon>
        <taxon>Stylommatophora</taxon>
        <taxon>Helicina</taxon>
        <taxon>Helicoidea</taxon>
        <taxon>Geomitridae</taxon>
        <taxon>Candidula</taxon>
    </lineage>
</organism>
<evidence type="ECO:0000259" key="5">
    <source>
        <dbReference type="Pfam" id="PF02826"/>
    </source>
</evidence>
<name>A0A8S3ZKQ1_9EUPU</name>
<dbReference type="GO" id="GO:0030267">
    <property type="term" value="F:glyoxylate reductase (NADPH) activity"/>
    <property type="evidence" value="ECO:0007669"/>
    <property type="project" value="TreeGrafter"/>
</dbReference>
<dbReference type="Pfam" id="PF00389">
    <property type="entry name" value="2-Hacid_dh"/>
    <property type="match status" value="1"/>
</dbReference>
<dbReference type="PROSITE" id="PS00671">
    <property type="entry name" value="D_2_HYDROXYACID_DH_3"/>
    <property type="match status" value="1"/>
</dbReference>
<dbReference type="SUPFAM" id="SSF52283">
    <property type="entry name" value="Formate/glycerate dehydrogenase catalytic domain-like"/>
    <property type="match status" value="1"/>
</dbReference>
<gene>
    <name evidence="6" type="ORF">CUNI_LOCUS13808</name>
</gene>